<evidence type="ECO:0000313" key="2">
    <source>
        <dbReference type="Proteomes" id="UP000298030"/>
    </source>
</evidence>
<name>A0A4Y7SA82_COPMI</name>
<proteinExistence type="predicted"/>
<dbReference type="EMBL" id="QPFP01000273">
    <property type="protein sequence ID" value="TEB18290.1"/>
    <property type="molecule type" value="Genomic_DNA"/>
</dbReference>
<sequence>MTRNASRMSRRRAQGMVAHRTWIEIRHVSETQDLAKGWLLILSLGIAHLSVMGNWDGSALVARFRQDEVSKTPVTATIQLESSESSESQVWSKDTAIVPASKLTASAVNSIGYARSLDTDPQEASKYPNVAVRYPAAIRSSARTTAPVIFIDRTSKLPVEGVVSLEDGRRIGGA</sequence>
<dbReference type="AlphaFoldDB" id="A0A4Y7SA82"/>
<dbReference type="Proteomes" id="UP000298030">
    <property type="component" value="Unassembled WGS sequence"/>
</dbReference>
<keyword evidence="2" id="KW-1185">Reference proteome</keyword>
<accession>A0A4Y7SA82</accession>
<evidence type="ECO:0000313" key="1">
    <source>
        <dbReference type="EMBL" id="TEB18290.1"/>
    </source>
</evidence>
<reference evidence="1 2" key="1">
    <citation type="journal article" date="2019" name="Nat. Ecol. Evol.">
        <title>Megaphylogeny resolves global patterns of mushroom evolution.</title>
        <authorList>
            <person name="Varga T."/>
            <person name="Krizsan K."/>
            <person name="Foldi C."/>
            <person name="Dima B."/>
            <person name="Sanchez-Garcia M."/>
            <person name="Sanchez-Ramirez S."/>
            <person name="Szollosi G.J."/>
            <person name="Szarkandi J.G."/>
            <person name="Papp V."/>
            <person name="Albert L."/>
            <person name="Andreopoulos W."/>
            <person name="Angelini C."/>
            <person name="Antonin V."/>
            <person name="Barry K.W."/>
            <person name="Bougher N.L."/>
            <person name="Buchanan P."/>
            <person name="Buyck B."/>
            <person name="Bense V."/>
            <person name="Catcheside P."/>
            <person name="Chovatia M."/>
            <person name="Cooper J."/>
            <person name="Damon W."/>
            <person name="Desjardin D."/>
            <person name="Finy P."/>
            <person name="Geml J."/>
            <person name="Haridas S."/>
            <person name="Hughes K."/>
            <person name="Justo A."/>
            <person name="Karasinski D."/>
            <person name="Kautmanova I."/>
            <person name="Kiss B."/>
            <person name="Kocsube S."/>
            <person name="Kotiranta H."/>
            <person name="LaButti K.M."/>
            <person name="Lechner B.E."/>
            <person name="Liimatainen K."/>
            <person name="Lipzen A."/>
            <person name="Lukacs Z."/>
            <person name="Mihaltcheva S."/>
            <person name="Morgado L.N."/>
            <person name="Niskanen T."/>
            <person name="Noordeloos M.E."/>
            <person name="Ohm R.A."/>
            <person name="Ortiz-Santana B."/>
            <person name="Ovrebo C."/>
            <person name="Racz N."/>
            <person name="Riley R."/>
            <person name="Savchenko A."/>
            <person name="Shiryaev A."/>
            <person name="Soop K."/>
            <person name="Spirin V."/>
            <person name="Szebenyi C."/>
            <person name="Tomsovsky M."/>
            <person name="Tulloss R.E."/>
            <person name="Uehling J."/>
            <person name="Grigoriev I.V."/>
            <person name="Vagvolgyi C."/>
            <person name="Papp T."/>
            <person name="Martin F.M."/>
            <person name="Miettinen O."/>
            <person name="Hibbett D.S."/>
            <person name="Nagy L.G."/>
        </authorList>
    </citation>
    <scope>NUCLEOTIDE SEQUENCE [LARGE SCALE GENOMIC DNA]</scope>
    <source>
        <strain evidence="1 2">FP101781</strain>
    </source>
</reference>
<organism evidence="1 2">
    <name type="scientific">Coprinellus micaceus</name>
    <name type="common">Glistening ink-cap mushroom</name>
    <name type="synonym">Coprinus micaceus</name>
    <dbReference type="NCBI Taxonomy" id="71717"/>
    <lineage>
        <taxon>Eukaryota</taxon>
        <taxon>Fungi</taxon>
        <taxon>Dikarya</taxon>
        <taxon>Basidiomycota</taxon>
        <taxon>Agaricomycotina</taxon>
        <taxon>Agaricomycetes</taxon>
        <taxon>Agaricomycetidae</taxon>
        <taxon>Agaricales</taxon>
        <taxon>Agaricineae</taxon>
        <taxon>Psathyrellaceae</taxon>
        <taxon>Coprinellus</taxon>
    </lineage>
</organism>
<protein>
    <submittedName>
        <fullName evidence="1">Uncharacterized protein</fullName>
    </submittedName>
</protein>
<gene>
    <name evidence="1" type="ORF">FA13DRAFT_1720195</name>
</gene>
<comment type="caution">
    <text evidence="1">The sequence shown here is derived from an EMBL/GenBank/DDBJ whole genome shotgun (WGS) entry which is preliminary data.</text>
</comment>